<dbReference type="GO" id="GO:0005576">
    <property type="term" value="C:extracellular region"/>
    <property type="evidence" value="ECO:0007669"/>
    <property type="project" value="TreeGrafter"/>
</dbReference>
<keyword evidence="2" id="KW-0813">Transport</keyword>
<dbReference type="GO" id="GO:0030288">
    <property type="term" value="C:outer membrane-bounded periplasmic space"/>
    <property type="evidence" value="ECO:0007669"/>
    <property type="project" value="TreeGrafter"/>
</dbReference>
<sequence>MIADRVRRRFVTVTAAALVAGLTLAGCGQVRVTTVTGAPEGPTIAIGVSADEPALGVWHDGAYEGFDVDVAKYVATELGYANKQIVFKQVRPGTRQSMLDDGSVDMIVASWPITAASSAAVEFAGPYLETGMGLLVRADDYKDGAGDGAEGRNRGATDGGDAADAKAEPKPDDFAGGVVCAVTGDETALAVQREHPETTLQERDSYAQCVTALQVGAADAIASDLAILSGLRAANGPQYMAMIAGEGTVRYGIAVGKGNPQLAQKIAEALQDMVEDGTLAAARTELRRRTGLETTLVGDPKAIVSDAESSAD</sequence>
<evidence type="ECO:0000256" key="3">
    <source>
        <dbReference type="ARBA" id="ARBA00022729"/>
    </source>
</evidence>
<dbReference type="PANTHER" id="PTHR30085:SF6">
    <property type="entry name" value="ABC TRANSPORTER GLUTAMINE-BINDING PROTEIN GLNH"/>
    <property type="match status" value="1"/>
</dbReference>
<feature type="domain" description="Solute-binding protein family 3/N-terminal" evidence="6">
    <location>
        <begin position="43"/>
        <end position="294"/>
    </location>
</feature>
<evidence type="ECO:0000256" key="4">
    <source>
        <dbReference type="SAM" id="MobiDB-lite"/>
    </source>
</evidence>
<dbReference type="SMART" id="SM00062">
    <property type="entry name" value="PBPb"/>
    <property type="match status" value="1"/>
</dbReference>
<dbReference type="EMBL" id="MWWW01000022">
    <property type="protein sequence ID" value="OZG58206.1"/>
    <property type="molecule type" value="Genomic_DNA"/>
</dbReference>
<keyword evidence="3 5" id="KW-0732">Signal</keyword>
<dbReference type="Gene3D" id="3.40.190.10">
    <property type="entry name" value="Periplasmic binding protein-like II"/>
    <property type="match status" value="2"/>
</dbReference>
<feature type="region of interest" description="Disordered" evidence="4">
    <location>
        <begin position="146"/>
        <end position="169"/>
    </location>
</feature>
<keyword evidence="8" id="KW-1185">Reference proteome</keyword>
<gene>
    <name evidence="7" type="ORF">BMYO_1729</name>
</gene>
<evidence type="ECO:0000256" key="1">
    <source>
        <dbReference type="ARBA" id="ARBA00010333"/>
    </source>
</evidence>
<comment type="similarity">
    <text evidence="1">Belongs to the bacterial solute-binding protein 3 family.</text>
</comment>
<dbReference type="Proteomes" id="UP000216871">
    <property type="component" value="Unassembled WGS sequence"/>
</dbReference>
<reference evidence="7 8" key="1">
    <citation type="journal article" date="2017" name="BMC Genomics">
        <title>Comparative genomic and phylogenomic analyses of the Bifidobacteriaceae family.</title>
        <authorList>
            <person name="Lugli G.A."/>
            <person name="Milani C."/>
            <person name="Turroni F."/>
            <person name="Duranti S."/>
            <person name="Mancabelli L."/>
            <person name="Mangifesta M."/>
            <person name="Ferrario C."/>
            <person name="Modesto M."/>
            <person name="Mattarelli P."/>
            <person name="Jiri K."/>
            <person name="van Sinderen D."/>
            <person name="Ventura M."/>
        </authorList>
    </citation>
    <scope>NUCLEOTIDE SEQUENCE [LARGE SCALE GENOMIC DNA]</scope>
    <source>
        <strain evidence="7 8">DSM 100196</strain>
    </source>
</reference>
<dbReference type="Pfam" id="PF00497">
    <property type="entry name" value="SBP_bac_3"/>
    <property type="match status" value="1"/>
</dbReference>
<accession>A0A261FH53</accession>
<evidence type="ECO:0000313" key="8">
    <source>
        <dbReference type="Proteomes" id="UP000216871"/>
    </source>
</evidence>
<feature type="compositionally biased region" description="Basic and acidic residues" evidence="4">
    <location>
        <begin position="146"/>
        <end position="155"/>
    </location>
</feature>
<evidence type="ECO:0000313" key="7">
    <source>
        <dbReference type="EMBL" id="OZG58206.1"/>
    </source>
</evidence>
<dbReference type="GO" id="GO:0006865">
    <property type="term" value="P:amino acid transport"/>
    <property type="evidence" value="ECO:0007669"/>
    <property type="project" value="TreeGrafter"/>
</dbReference>
<feature type="chain" id="PRO_5038551883" evidence="5">
    <location>
        <begin position="26"/>
        <end position="312"/>
    </location>
</feature>
<evidence type="ECO:0000256" key="2">
    <source>
        <dbReference type="ARBA" id="ARBA00022448"/>
    </source>
</evidence>
<comment type="caution">
    <text evidence="7">The sequence shown here is derived from an EMBL/GenBank/DDBJ whole genome shotgun (WGS) entry which is preliminary data.</text>
</comment>
<feature type="signal peptide" evidence="5">
    <location>
        <begin position="1"/>
        <end position="25"/>
    </location>
</feature>
<evidence type="ECO:0000259" key="6">
    <source>
        <dbReference type="SMART" id="SM00062"/>
    </source>
</evidence>
<dbReference type="SUPFAM" id="SSF53850">
    <property type="entry name" value="Periplasmic binding protein-like II"/>
    <property type="match status" value="1"/>
</dbReference>
<evidence type="ECO:0000256" key="5">
    <source>
        <dbReference type="SAM" id="SignalP"/>
    </source>
</evidence>
<dbReference type="InterPro" id="IPR001638">
    <property type="entry name" value="Solute-binding_3/MltF_N"/>
</dbReference>
<dbReference type="PROSITE" id="PS51257">
    <property type="entry name" value="PROKAR_LIPOPROTEIN"/>
    <property type="match status" value="1"/>
</dbReference>
<name>A0A261FH53_9BIFI</name>
<dbReference type="InterPro" id="IPR051455">
    <property type="entry name" value="Bact_solute-bind_prot3"/>
</dbReference>
<organism evidence="7 8">
    <name type="scientific">Bifidobacterium myosotis</name>
    <dbReference type="NCBI Taxonomy" id="1630166"/>
    <lineage>
        <taxon>Bacteria</taxon>
        <taxon>Bacillati</taxon>
        <taxon>Actinomycetota</taxon>
        <taxon>Actinomycetes</taxon>
        <taxon>Bifidobacteriales</taxon>
        <taxon>Bifidobacteriaceae</taxon>
        <taxon>Bifidobacterium</taxon>
    </lineage>
</organism>
<protein>
    <submittedName>
        <fullName evidence="7">ABC transporter substrate-binding protein</fullName>
    </submittedName>
</protein>
<dbReference type="AlphaFoldDB" id="A0A261FH53"/>
<dbReference type="OrthoDB" id="9807888at2"/>
<proteinExistence type="inferred from homology"/>
<dbReference type="PANTHER" id="PTHR30085">
    <property type="entry name" value="AMINO ACID ABC TRANSPORTER PERMEASE"/>
    <property type="match status" value="1"/>
</dbReference>